<evidence type="ECO:0000313" key="4">
    <source>
        <dbReference type="Proteomes" id="UP000002279"/>
    </source>
</evidence>
<feature type="region of interest" description="Disordered" evidence="1">
    <location>
        <begin position="58"/>
        <end position="128"/>
    </location>
</feature>
<dbReference type="FunCoup" id="A0A6I8N773">
    <property type="interactions" value="7"/>
</dbReference>
<dbReference type="AlphaFoldDB" id="A0A6I8N773"/>
<evidence type="ECO:0000313" key="3">
    <source>
        <dbReference type="Ensembl" id="ENSOANP00000036645.1"/>
    </source>
</evidence>
<dbReference type="Ensembl" id="ENSOANT00000076002.1">
    <property type="protein sequence ID" value="ENSOANP00000036645.1"/>
    <property type="gene ID" value="ENSOANG00000050705.1"/>
</dbReference>
<feature type="domain" description="Peroxisomal membrane protein PEX14-like KPWE" evidence="2">
    <location>
        <begin position="30"/>
        <end position="75"/>
    </location>
</feature>
<reference evidence="3" key="1">
    <citation type="submission" date="2025-08" db="UniProtKB">
        <authorList>
            <consortium name="Ensembl"/>
        </authorList>
    </citation>
    <scope>IDENTIFICATION</scope>
    <source>
        <strain evidence="3">Glennie</strain>
    </source>
</reference>
<dbReference type="Pfam" id="PF17733">
    <property type="entry name" value="KPWE_dom"/>
    <property type="match status" value="1"/>
</dbReference>
<proteinExistence type="predicted"/>
<sequence length="128" mass="14099">METVSLTRDNLITPYLPQRLEQCSPRGAPAALPFSEMVRLVQRGGALPGLEQRSVVETCQQPTASRLPRRPKPWEPHAPSLSTHTVHSSTAPGKEPGLRNQRSWVPSPAPPPVSWVTLDKSLHFSVPQ</sequence>
<dbReference type="Bgee" id="ENSOANG00000050705">
    <property type="expression patterns" value="Expressed in cerebellum and 6 other cell types or tissues"/>
</dbReference>
<organism evidence="3 4">
    <name type="scientific">Ornithorhynchus anatinus</name>
    <name type="common">Duckbill platypus</name>
    <dbReference type="NCBI Taxonomy" id="9258"/>
    <lineage>
        <taxon>Eukaryota</taxon>
        <taxon>Metazoa</taxon>
        <taxon>Chordata</taxon>
        <taxon>Craniata</taxon>
        <taxon>Vertebrata</taxon>
        <taxon>Euteleostomi</taxon>
        <taxon>Mammalia</taxon>
        <taxon>Monotremata</taxon>
        <taxon>Ornithorhynchidae</taxon>
        <taxon>Ornithorhynchus</taxon>
    </lineage>
</organism>
<accession>A0A6I8N773</accession>
<dbReference type="Proteomes" id="UP000002279">
    <property type="component" value="Unplaced"/>
</dbReference>
<dbReference type="InterPro" id="IPR040554">
    <property type="entry name" value="KPWE_PEX14_dom"/>
</dbReference>
<keyword evidence="4" id="KW-1185">Reference proteome</keyword>
<protein>
    <recommendedName>
        <fullName evidence="2">Peroxisomal membrane protein PEX14-like KPWE domain-containing protein</fullName>
    </recommendedName>
</protein>
<feature type="compositionally biased region" description="Polar residues" evidence="1">
    <location>
        <begin position="80"/>
        <end position="91"/>
    </location>
</feature>
<evidence type="ECO:0000259" key="2">
    <source>
        <dbReference type="Pfam" id="PF17733"/>
    </source>
</evidence>
<dbReference type="InParanoid" id="A0A6I8N773"/>
<reference evidence="3" key="2">
    <citation type="submission" date="2025-09" db="UniProtKB">
        <authorList>
            <consortium name="Ensembl"/>
        </authorList>
    </citation>
    <scope>IDENTIFICATION</scope>
    <source>
        <strain evidence="3">Glennie</strain>
    </source>
</reference>
<dbReference type="InterPro" id="IPR039995">
    <property type="entry name" value="PEX39"/>
</dbReference>
<dbReference type="OMA" id="WGVAMAV"/>
<evidence type="ECO:0000256" key="1">
    <source>
        <dbReference type="SAM" id="MobiDB-lite"/>
    </source>
</evidence>
<dbReference type="PANTHER" id="PTHR40657">
    <property type="entry name" value="HYPOTHETICAL PROTEIN LOC681367"/>
    <property type="match status" value="1"/>
</dbReference>
<name>A0A6I8N773_ORNAN</name>
<dbReference type="PANTHER" id="PTHR40657:SF1">
    <property type="entry name" value="RIKEN CDNA 2310039H08 GENE"/>
    <property type="match status" value="1"/>
</dbReference>